<evidence type="ECO:0000256" key="3">
    <source>
        <dbReference type="ARBA" id="ARBA00022692"/>
    </source>
</evidence>
<dbReference type="PANTHER" id="PTHR32361:SF28">
    <property type="entry name" value="FRP1P"/>
    <property type="match status" value="1"/>
</dbReference>
<keyword evidence="4 8" id="KW-1133">Transmembrane helix</keyword>
<evidence type="ECO:0000256" key="1">
    <source>
        <dbReference type="ARBA" id="ARBA00004141"/>
    </source>
</evidence>
<gene>
    <name evidence="11" type="ORF">COCHEDRAFT_1120793</name>
</gene>
<dbReference type="OMA" id="NPFTIAH"/>
<sequence length="545" mass="62233">MAKPYGSTSLSDVEQRARRESLDTFPLYAHLSTLVVPLVWLCYRFTHFSVRVLARTVGKRTSAGHVDASPESSKTLLAKETKQRFLRKRLRPYQRITWWLGHYIVIHGETWGRRDVWIFGSVWFAWLAFLCFLSTGNDVIHLARRFGIIATSQLPAQYLLGMRSFNPYARVFGLSHEELNRWHRMLGHIISLLWLLHGSLYLVYFKSQGILFQKLSTAVVVIGLVLLLVLILVNTTSLRAVRHFSYRIFLTTHIAFSLVSPALLYFHTEHARLYVLEVLTYYLVDLVIRKRWSIVTKALLQPLPGANLIRISAIIPPEKIKSFRWQPGAYVYVGLLEPTRPKWTSSGFISNPFTVESFDITTGTATILARPRHGPMTRTLAHLAHTNPCHTSAISDAESRQILISLEGLYGSALHFPEFSEASFDYVLLFAGGVGATFILPIYRRIRQEMCVDVSMIWAVRDRKETTVYSGAGEALGDEVQVLETRSSQQLDWESIVDGAFEDLPGHRIAVLVCGPCQMSLEVRRYVTPWVAKGWHVWWHSEQFS</sequence>
<keyword evidence="3 8" id="KW-0812">Transmembrane</keyword>
<dbReference type="Pfam" id="PF08030">
    <property type="entry name" value="NAD_binding_6"/>
    <property type="match status" value="1"/>
</dbReference>
<feature type="transmembrane region" description="Helical" evidence="8">
    <location>
        <begin position="424"/>
        <end position="443"/>
    </location>
</feature>
<dbReference type="EMBL" id="KB445599">
    <property type="protein sequence ID" value="EMD84883.1"/>
    <property type="molecule type" value="Genomic_DNA"/>
</dbReference>
<dbReference type="GO" id="GO:0000293">
    <property type="term" value="F:ferric-chelate reductase activity"/>
    <property type="evidence" value="ECO:0007669"/>
    <property type="project" value="TreeGrafter"/>
</dbReference>
<evidence type="ECO:0000256" key="5">
    <source>
        <dbReference type="ARBA" id="ARBA00023002"/>
    </source>
</evidence>
<feature type="transmembrane region" description="Helical" evidence="8">
    <location>
        <begin position="27"/>
        <end position="46"/>
    </location>
</feature>
<feature type="transmembrane region" description="Helical" evidence="8">
    <location>
        <begin position="210"/>
        <end position="232"/>
    </location>
</feature>
<proteinExistence type="predicted"/>
<evidence type="ECO:0000256" key="2">
    <source>
        <dbReference type="ARBA" id="ARBA00022448"/>
    </source>
</evidence>
<feature type="transmembrane region" description="Helical" evidence="8">
    <location>
        <begin position="116"/>
        <end position="135"/>
    </location>
</feature>
<dbReference type="CDD" id="cd06186">
    <property type="entry name" value="NOX_Duox_like_FAD_NADP"/>
    <property type="match status" value="1"/>
</dbReference>
<dbReference type="GO" id="GO:0006879">
    <property type="term" value="P:intracellular iron ion homeostasis"/>
    <property type="evidence" value="ECO:0007669"/>
    <property type="project" value="TreeGrafter"/>
</dbReference>
<feature type="transmembrane region" description="Helical" evidence="8">
    <location>
        <begin position="244"/>
        <end position="265"/>
    </location>
</feature>
<dbReference type="InterPro" id="IPR013121">
    <property type="entry name" value="Fe_red_NAD-bd_6"/>
</dbReference>
<dbReference type="InterPro" id="IPR051410">
    <property type="entry name" value="Ferric/Cupric_Reductase"/>
</dbReference>
<dbReference type="GO" id="GO:0006826">
    <property type="term" value="P:iron ion transport"/>
    <property type="evidence" value="ECO:0007669"/>
    <property type="project" value="TreeGrafter"/>
</dbReference>
<dbReference type="GO" id="GO:0005886">
    <property type="term" value="C:plasma membrane"/>
    <property type="evidence" value="ECO:0007669"/>
    <property type="project" value="TreeGrafter"/>
</dbReference>
<organism evidence="11 12">
    <name type="scientific">Cochliobolus heterostrophus (strain C5 / ATCC 48332 / race O)</name>
    <name type="common">Southern corn leaf blight fungus</name>
    <name type="synonym">Bipolaris maydis</name>
    <dbReference type="NCBI Taxonomy" id="701091"/>
    <lineage>
        <taxon>Eukaryota</taxon>
        <taxon>Fungi</taxon>
        <taxon>Dikarya</taxon>
        <taxon>Ascomycota</taxon>
        <taxon>Pezizomycotina</taxon>
        <taxon>Dothideomycetes</taxon>
        <taxon>Pleosporomycetidae</taxon>
        <taxon>Pleosporales</taxon>
        <taxon>Pleosporineae</taxon>
        <taxon>Pleosporaceae</taxon>
        <taxon>Bipolaris</taxon>
    </lineage>
</organism>
<evidence type="ECO:0000313" key="11">
    <source>
        <dbReference type="EMBL" id="EMD84883.1"/>
    </source>
</evidence>
<dbReference type="Pfam" id="PF01794">
    <property type="entry name" value="Ferric_reduct"/>
    <property type="match status" value="1"/>
</dbReference>
<dbReference type="AlphaFoldDB" id="M2UA80"/>
<evidence type="ECO:0000259" key="9">
    <source>
        <dbReference type="Pfam" id="PF01794"/>
    </source>
</evidence>
<reference evidence="11 12" key="1">
    <citation type="journal article" date="2012" name="PLoS Pathog.">
        <title>Diverse lifestyles and strategies of plant pathogenesis encoded in the genomes of eighteen Dothideomycetes fungi.</title>
        <authorList>
            <person name="Ohm R.A."/>
            <person name="Feau N."/>
            <person name="Henrissat B."/>
            <person name="Schoch C.L."/>
            <person name="Horwitz B.A."/>
            <person name="Barry K.W."/>
            <person name="Condon B.J."/>
            <person name="Copeland A.C."/>
            <person name="Dhillon B."/>
            <person name="Glaser F."/>
            <person name="Hesse C.N."/>
            <person name="Kosti I."/>
            <person name="LaButti K."/>
            <person name="Lindquist E.A."/>
            <person name="Lucas S."/>
            <person name="Salamov A.A."/>
            <person name="Bradshaw R.E."/>
            <person name="Ciuffetti L."/>
            <person name="Hamelin R.C."/>
            <person name="Kema G.H.J."/>
            <person name="Lawrence C."/>
            <person name="Scott J.A."/>
            <person name="Spatafora J.W."/>
            <person name="Turgeon B.G."/>
            <person name="de Wit P.J.G.M."/>
            <person name="Zhong S."/>
            <person name="Goodwin S.B."/>
            <person name="Grigoriev I.V."/>
        </authorList>
    </citation>
    <scope>NUCLEOTIDE SEQUENCE [LARGE SCALE GENOMIC DNA]</scope>
    <source>
        <strain evidence="12">C5 / ATCC 48332 / race O</strain>
    </source>
</reference>
<dbReference type="Gene3D" id="3.40.50.80">
    <property type="entry name" value="Nucleotide-binding domain of ferredoxin-NADP reductase (FNR) module"/>
    <property type="match status" value="2"/>
</dbReference>
<dbReference type="InterPro" id="IPR039261">
    <property type="entry name" value="FNR_nucleotide-bd"/>
</dbReference>
<dbReference type="SUPFAM" id="SSF52343">
    <property type="entry name" value="Ferredoxin reductase-like, C-terminal NADP-linked domain"/>
    <property type="match status" value="1"/>
</dbReference>
<dbReference type="eggNOG" id="KOG0039">
    <property type="taxonomic scope" value="Eukaryota"/>
</dbReference>
<dbReference type="Proteomes" id="UP000016936">
    <property type="component" value="Unassembled WGS sequence"/>
</dbReference>
<accession>M2UA80</accession>
<feature type="domain" description="Ferric oxidoreductase" evidence="9">
    <location>
        <begin position="146"/>
        <end position="259"/>
    </location>
</feature>
<protein>
    <recommendedName>
        <fullName evidence="13">FAD-binding FR-type domain-containing protein</fullName>
    </recommendedName>
</protein>
<keyword evidence="5" id="KW-0560">Oxidoreductase</keyword>
<keyword evidence="2" id="KW-0813">Transport</keyword>
<reference evidence="12" key="2">
    <citation type="journal article" date="2013" name="PLoS Genet.">
        <title>Comparative genome structure, secondary metabolite, and effector coding capacity across Cochliobolus pathogens.</title>
        <authorList>
            <person name="Condon B.J."/>
            <person name="Leng Y."/>
            <person name="Wu D."/>
            <person name="Bushley K.E."/>
            <person name="Ohm R.A."/>
            <person name="Otillar R."/>
            <person name="Martin J."/>
            <person name="Schackwitz W."/>
            <person name="Grimwood J."/>
            <person name="MohdZainudin N."/>
            <person name="Xue C."/>
            <person name="Wang R."/>
            <person name="Manning V.A."/>
            <person name="Dhillon B."/>
            <person name="Tu Z.J."/>
            <person name="Steffenson B.J."/>
            <person name="Salamov A."/>
            <person name="Sun H."/>
            <person name="Lowry S."/>
            <person name="LaButti K."/>
            <person name="Han J."/>
            <person name="Copeland A."/>
            <person name="Lindquist E."/>
            <person name="Barry K."/>
            <person name="Schmutz J."/>
            <person name="Baker S.E."/>
            <person name="Ciuffetti L.M."/>
            <person name="Grigoriev I.V."/>
            <person name="Zhong S."/>
            <person name="Turgeon B.G."/>
        </authorList>
    </citation>
    <scope>NUCLEOTIDE SEQUENCE [LARGE SCALE GENOMIC DNA]</scope>
    <source>
        <strain evidence="12">C5 / ATCC 48332 / race O</strain>
    </source>
</reference>
<dbReference type="PANTHER" id="PTHR32361">
    <property type="entry name" value="FERRIC/CUPRIC REDUCTASE TRANSMEMBRANE COMPONENT"/>
    <property type="match status" value="1"/>
</dbReference>
<keyword evidence="6" id="KW-0406">Ion transport</keyword>
<keyword evidence="7 8" id="KW-0472">Membrane</keyword>
<dbReference type="GO" id="GO:0015677">
    <property type="term" value="P:copper ion import"/>
    <property type="evidence" value="ECO:0007669"/>
    <property type="project" value="TreeGrafter"/>
</dbReference>
<keyword evidence="12" id="KW-1185">Reference proteome</keyword>
<evidence type="ECO:0000256" key="4">
    <source>
        <dbReference type="ARBA" id="ARBA00022989"/>
    </source>
</evidence>
<feature type="transmembrane region" description="Helical" evidence="8">
    <location>
        <begin position="185"/>
        <end position="204"/>
    </location>
</feature>
<evidence type="ECO:0008006" key="13">
    <source>
        <dbReference type="Google" id="ProtNLM"/>
    </source>
</evidence>
<evidence type="ECO:0000256" key="8">
    <source>
        <dbReference type="SAM" id="Phobius"/>
    </source>
</evidence>
<dbReference type="STRING" id="701091.M2UA80"/>
<comment type="subcellular location">
    <subcellularLocation>
        <location evidence="1">Membrane</location>
        <topology evidence="1">Multi-pass membrane protein</topology>
    </subcellularLocation>
</comment>
<evidence type="ECO:0000256" key="6">
    <source>
        <dbReference type="ARBA" id="ARBA00023065"/>
    </source>
</evidence>
<evidence type="ECO:0000259" key="10">
    <source>
        <dbReference type="Pfam" id="PF08030"/>
    </source>
</evidence>
<name>M2UA80_COCH5</name>
<dbReference type="InterPro" id="IPR013130">
    <property type="entry name" value="Fe3_Rdtase_TM_dom"/>
</dbReference>
<evidence type="ECO:0000256" key="7">
    <source>
        <dbReference type="ARBA" id="ARBA00023136"/>
    </source>
</evidence>
<evidence type="ECO:0000313" key="12">
    <source>
        <dbReference type="Proteomes" id="UP000016936"/>
    </source>
</evidence>
<dbReference type="HOGENOM" id="CLU_019268_1_0_1"/>
<feature type="domain" description="Ferric reductase NAD binding" evidence="10">
    <location>
        <begin position="424"/>
        <end position="470"/>
    </location>
</feature>